<feature type="compositionally biased region" description="Basic residues" evidence="6">
    <location>
        <begin position="668"/>
        <end position="678"/>
    </location>
</feature>
<dbReference type="Pfam" id="PF00856">
    <property type="entry name" value="SET"/>
    <property type="match status" value="1"/>
</dbReference>
<evidence type="ECO:0000256" key="6">
    <source>
        <dbReference type="SAM" id="MobiDB-lite"/>
    </source>
</evidence>
<feature type="compositionally biased region" description="Basic and acidic residues" evidence="6">
    <location>
        <begin position="1236"/>
        <end position="1251"/>
    </location>
</feature>
<feature type="compositionally biased region" description="Pro residues" evidence="6">
    <location>
        <begin position="1609"/>
        <end position="1619"/>
    </location>
</feature>
<keyword evidence="4" id="KW-0156">Chromatin regulator</keyword>
<feature type="compositionally biased region" description="Low complexity" evidence="6">
    <location>
        <begin position="1844"/>
        <end position="1862"/>
    </location>
</feature>
<proteinExistence type="predicted"/>
<dbReference type="SUPFAM" id="SSF57903">
    <property type="entry name" value="FYVE/PHD zinc finger"/>
    <property type="match status" value="1"/>
</dbReference>
<keyword evidence="1" id="KW-0479">Metal-binding</keyword>
<feature type="compositionally biased region" description="Polar residues" evidence="6">
    <location>
        <begin position="92"/>
        <end position="101"/>
    </location>
</feature>
<dbReference type="InterPro" id="IPR011011">
    <property type="entry name" value="Znf_FYVE_PHD"/>
</dbReference>
<dbReference type="SMART" id="SM00317">
    <property type="entry name" value="SET"/>
    <property type="match status" value="1"/>
</dbReference>
<feature type="region of interest" description="Disordered" evidence="6">
    <location>
        <begin position="252"/>
        <end position="303"/>
    </location>
</feature>
<feature type="compositionally biased region" description="Pro residues" evidence="6">
    <location>
        <begin position="71"/>
        <end position="80"/>
    </location>
</feature>
<feature type="compositionally biased region" description="Basic residues" evidence="6">
    <location>
        <begin position="493"/>
        <end position="502"/>
    </location>
</feature>
<feature type="compositionally biased region" description="Low complexity" evidence="6">
    <location>
        <begin position="1546"/>
        <end position="1557"/>
    </location>
</feature>
<dbReference type="STRING" id="741276.A0A2S5BGC2"/>
<evidence type="ECO:0000256" key="1">
    <source>
        <dbReference type="ARBA" id="ARBA00022723"/>
    </source>
</evidence>
<feature type="domain" description="Zinc finger PHD-type" evidence="7">
    <location>
        <begin position="312"/>
        <end position="357"/>
    </location>
</feature>
<feature type="compositionally biased region" description="Pro residues" evidence="6">
    <location>
        <begin position="112"/>
        <end position="133"/>
    </location>
</feature>
<dbReference type="InterPro" id="IPR001965">
    <property type="entry name" value="Znf_PHD"/>
</dbReference>
<feature type="compositionally biased region" description="Polar residues" evidence="6">
    <location>
        <begin position="35"/>
        <end position="49"/>
    </location>
</feature>
<feature type="domain" description="SET" evidence="8">
    <location>
        <begin position="902"/>
        <end position="1082"/>
    </location>
</feature>
<feature type="compositionally biased region" description="Pro residues" evidence="6">
    <location>
        <begin position="1734"/>
        <end position="1743"/>
    </location>
</feature>
<feature type="coiled-coil region" evidence="5">
    <location>
        <begin position="375"/>
        <end position="402"/>
    </location>
</feature>
<feature type="compositionally biased region" description="Low complexity" evidence="6">
    <location>
        <begin position="572"/>
        <end position="587"/>
    </location>
</feature>
<dbReference type="Gene3D" id="3.30.40.10">
    <property type="entry name" value="Zinc/RING finger domain, C3HC4 (zinc finger)"/>
    <property type="match status" value="1"/>
</dbReference>
<evidence type="ECO:0000256" key="4">
    <source>
        <dbReference type="ARBA" id="ARBA00022853"/>
    </source>
</evidence>
<feature type="compositionally biased region" description="Low complexity" evidence="6">
    <location>
        <begin position="1954"/>
        <end position="1964"/>
    </location>
</feature>
<evidence type="ECO:0000259" key="7">
    <source>
        <dbReference type="SMART" id="SM00249"/>
    </source>
</evidence>
<dbReference type="GO" id="GO:0006355">
    <property type="term" value="P:regulation of DNA-templated transcription"/>
    <property type="evidence" value="ECO:0007669"/>
    <property type="project" value="TreeGrafter"/>
</dbReference>
<feature type="compositionally biased region" description="Basic and acidic residues" evidence="6">
    <location>
        <begin position="632"/>
        <end position="641"/>
    </location>
</feature>
<feature type="region of interest" description="Disordered" evidence="6">
    <location>
        <begin position="477"/>
        <end position="527"/>
    </location>
</feature>
<evidence type="ECO:0000313" key="9">
    <source>
        <dbReference type="EMBL" id="POY75817.1"/>
    </source>
</evidence>
<evidence type="ECO:0000313" key="10">
    <source>
        <dbReference type="Proteomes" id="UP000237144"/>
    </source>
</evidence>
<dbReference type="InterPro" id="IPR046341">
    <property type="entry name" value="SET_dom_sf"/>
</dbReference>
<feature type="region of interest" description="Disordered" evidence="6">
    <location>
        <begin position="21"/>
        <end position="49"/>
    </location>
</feature>
<dbReference type="Proteomes" id="UP000237144">
    <property type="component" value="Unassembled WGS sequence"/>
</dbReference>
<feature type="compositionally biased region" description="Low complexity" evidence="6">
    <location>
        <begin position="1656"/>
        <end position="1666"/>
    </location>
</feature>
<evidence type="ECO:0008006" key="11">
    <source>
        <dbReference type="Google" id="ProtNLM"/>
    </source>
</evidence>
<feature type="compositionally biased region" description="Basic and acidic residues" evidence="6">
    <location>
        <begin position="594"/>
        <end position="606"/>
    </location>
</feature>
<feature type="compositionally biased region" description="Low complexity" evidence="6">
    <location>
        <begin position="1620"/>
        <end position="1630"/>
    </location>
</feature>
<accession>A0A2S5BGC2</accession>
<feature type="region of interest" description="Disordered" evidence="6">
    <location>
        <begin position="1283"/>
        <end position="1666"/>
    </location>
</feature>
<feature type="compositionally biased region" description="Low complexity" evidence="6">
    <location>
        <begin position="2052"/>
        <end position="2075"/>
    </location>
</feature>
<feature type="compositionally biased region" description="Pro residues" evidence="6">
    <location>
        <begin position="1579"/>
        <end position="1594"/>
    </location>
</feature>
<dbReference type="InterPro" id="IPR001214">
    <property type="entry name" value="SET_dom"/>
</dbReference>
<feature type="compositionally biased region" description="Polar residues" evidence="6">
    <location>
        <begin position="1972"/>
        <end position="1988"/>
    </location>
</feature>
<feature type="compositionally biased region" description="Low complexity" evidence="6">
    <location>
        <begin position="1385"/>
        <end position="1402"/>
    </location>
</feature>
<dbReference type="EMBL" id="PJQD01000011">
    <property type="protein sequence ID" value="POY75817.1"/>
    <property type="molecule type" value="Genomic_DNA"/>
</dbReference>
<dbReference type="GO" id="GO:0070210">
    <property type="term" value="C:Rpd3L-Expanded complex"/>
    <property type="evidence" value="ECO:0007669"/>
    <property type="project" value="TreeGrafter"/>
</dbReference>
<feature type="compositionally biased region" description="Polar residues" evidence="6">
    <location>
        <begin position="1893"/>
        <end position="1913"/>
    </location>
</feature>
<organism evidence="9 10">
    <name type="scientific">Rhodotorula taiwanensis</name>
    <dbReference type="NCBI Taxonomy" id="741276"/>
    <lineage>
        <taxon>Eukaryota</taxon>
        <taxon>Fungi</taxon>
        <taxon>Dikarya</taxon>
        <taxon>Basidiomycota</taxon>
        <taxon>Pucciniomycotina</taxon>
        <taxon>Microbotryomycetes</taxon>
        <taxon>Sporidiobolales</taxon>
        <taxon>Sporidiobolaceae</taxon>
        <taxon>Rhodotorula</taxon>
    </lineage>
</organism>
<evidence type="ECO:0000256" key="3">
    <source>
        <dbReference type="ARBA" id="ARBA00022833"/>
    </source>
</evidence>
<feature type="compositionally biased region" description="Low complexity" evidence="6">
    <location>
        <begin position="1684"/>
        <end position="1699"/>
    </location>
</feature>
<feature type="compositionally biased region" description="Low complexity" evidence="6">
    <location>
        <begin position="1919"/>
        <end position="1928"/>
    </location>
</feature>
<dbReference type="SUPFAM" id="SSF82199">
    <property type="entry name" value="SET domain"/>
    <property type="match status" value="1"/>
</dbReference>
<keyword evidence="5" id="KW-0175">Coiled coil</keyword>
<dbReference type="OrthoDB" id="2530022at2759"/>
<dbReference type="GO" id="GO:0008270">
    <property type="term" value="F:zinc ion binding"/>
    <property type="evidence" value="ECO:0007669"/>
    <property type="project" value="UniProtKB-KW"/>
</dbReference>
<dbReference type="PANTHER" id="PTHR46462">
    <property type="entry name" value="UPSET, ISOFORM A"/>
    <property type="match status" value="1"/>
</dbReference>
<dbReference type="CDD" id="cd15550">
    <property type="entry name" value="PHD_MLL5"/>
    <property type="match status" value="1"/>
</dbReference>
<dbReference type="InterPro" id="IPR019786">
    <property type="entry name" value="Zinc_finger_PHD-type_CS"/>
</dbReference>
<feature type="compositionally biased region" description="Basic and acidic residues" evidence="6">
    <location>
        <begin position="1456"/>
        <end position="1466"/>
    </location>
</feature>
<reference evidence="9 10" key="1">
    <citation type="journal article" date="2018" name="Front. Microbiol.">
        <title>Prospects for Fungal Bioremediation of Acidic Radioactive Waste Sites: Characterization and Genome Sequence of Rhodotorula taiwanensis MD1149.</title>
        <authorList>
            <person name="Tkavc R."/>
            <person name="Matrosova V.Y."/>
            <person name="Grichenko O.E."/>
            <person name="Gostincar C."/>
            <person name="Volpe R.P."/>
            <person name="Klimenkova P."/>
            <person name="Gaidamakova E.K."/>
            <person name="Zhou C.E."/>
            <person name="Stewart B.J."/>
            <person name="Lyman M.G."/>
            <person name="Malfatti S.A."/>
            <person name="Rubinfeld B."/>
            <person name="Courtot M."/>
            <person name="Singh J."/>
            <person name="Dalgard C.L."/>
            <person name="Hamilton T."/>
            <person name="Frey K.G."/>
            <person name="Gunde-Cimerman N."/>
            <person name="Dugan L."/>
            <person name="Daly M.J."/>
        </authorList>
    </citation>
    <scope>NUCLEOTIDE SEQUENCE [LARGE SCALE GENOMIC DNA]</scope>
    <source>
        <strain evidence="9 10">MD1149</strain>
    </source>
</reference>
<feature type="compositionally biased region" description="Polar residues" evidence="6">
    <location>
        <begin position="1700"/>
        <end position="1718"/>
    </location>
</feature>
<evidence type="ECO:0000256" key="2">
    <source>
        <dbReference type="ARBA" id="ARBA00022771"/>
    </source>
</evidence>
<dbReference type="PANTHER" id="PTHR46462:SF3">
    <property type="entry name" value="UPSET, ISOFORM A"/>
    <property type="match status" value="1"/>
</dbReference>
<evidence type="ECO:0000256" key="5">
    <source>
        <dbReference type="SAM" id="Coils"/>
    </source>
</evidence>
<gene>
    <name evidence="9" type="ORF">BMF94_1130</name>
</gene>
<feature type="region of interest" description="Disordered" evidence="6">
    <location>
        <begin position="1236"/>
        <end position="1261"/>
    </location>
</feature>
<dbReference type="Pfam" id="PF20826">
    <property type="entry name" value="PHD_5"/>
    <property type="match status" value="1"/>
</dbReference>
<keyword evidence="3" id="KW-0862">Zinc</keyword>
<feature type="compositionally biased region" description="Gly residues" evidence="6">
    <location>
        <begin position="2091"/>
        <end position="2138"/>
    </location>
</feature>
<feature type="compositionally biased region" description="Low complexity" evidence="6">
    <location>
        <begin position="134"/>
        <end position="153"/>
    </location>
</feature>
<dbReference type="InterPro" id="IPR013083">
    <property type="entry name" value="Znf_RING/FYVE/PHD"/>
</dbReference>
<sequence>MPSALDLLSAAALLDQPTADAAFTPTRRPDPSAAAEQQQQHYDSTTPQANLPGYHVQHGNLADIARAVINFPPPPPPPAPASIVGLQGRQRVPSSSGSTGLFAQLQQQQQQQPPPVVVSLPPLPPAAAAPPPSQHGHAAHSAAVGVASPPVAATHSHGTRRQAREQQQQQQQQLSSSRRQPLQFYTASDGTAHLGRSVTAAAAGGAPAAGPPPAAALPPLPALPLPSTLPPLPTLPGAPSLISPLPTYHAHSIASPPSSSTQAGASLPHSVPKQQQLSSPSSSAGASSSSAASKPKRPPPAYAVPPESGLIRCVCPYSVDDGFTIQCDLCNVWQHAACVGIPSLVDVPDEYWCERCDPVGARERGVDGRLAEVGMRVRMREMERVQEQIRRAEALQAQHHQELLLAAAAAAAATTERDRDREGGVDVPKRPSQYHQQGGATNAFGAQLPQLQQSASVTTAAATSAAAAAAAAAKAALDDDPDFTPHSTTPRSSRPKANKPRRSGGGGGGANSVTATPTGPASSAAAAAALTAPPSSSSGQSMSTLTSVATAAAALANVTASPREPKRQSHETPATATATATATTSSPYRAAGPDVDRAKPKRDDGTARIGADSDTVMATSDEAKAPATATDEPFKPDRVESTRQPGSEDASKLPPPLTVPTKNPVSVGRKRRVAKQPKSRATSTGGEATDDGAARPSTTAALPTEPADGGSRLSSLRDRDRSARNASASASAQDESGVSSEDDERPSTVAVTSRSDRQSRNVVANDEDDRYDAWQYEFTPVEANLYPDSALLDHLETVLGQPPNALLLDRRDETGSPAWHSLRERQDAMRGVAGGRTGARVVEALLDLQPAYVELATLPPTGPIAVKPLPLSATNMSHPPIQNAYIPTPHSASLHASSAAAQAMCPYPRPKSFALFATAPIPAGSFITEYSGTVTDLEAYRSDPINQYPLAGTPKGAVRALPHPWSVVVDARQFGNEARFARSGCRPNAVLRVVKVEAGPTTNAAAPAKRRQKRAGSPAKGRSRSTTPLPGANAGGAEGPQWAAQRSGHPAAESFRIAIFALTDIHKRDEIVLPWDWDDAHLIHLLPSLLALPSAVTSPSLLESLSEHLDAAANLSRAMAAVADVLLAPASSSLNGGCACERKKECAVWWLARGGAASCFSLTAKGGGGRATHDVGVAFLNAFAGANGRDKEGADPSIAKRKAGSTQARQIDLGALVGLERGWIVTEPAKAEPIYRKEDPAAVSEAEREGAVSESDDSMSVDEIEATAQKPIALGKVDAISPSSALTSLPSDDAPHPRPISSVARPPRDGPTQVRVDGADDSDSSELTEPLSNLSALEDDADSDDDLSEPDETVLSPPLFSKAGSALPRLPSPVPAAPKKKPAARKAPTAAKSVAAASTRSSLSPKPRAEESTAKDKACSKSGPKKRKVARVYSSSSESEHEAVSRTSSQPASRAMSEDPAEKTDRAPPSTAVSDETARAPVRGKKRPASATPHGLAALKIRKVKKRSSQNASDDSDAAPSPGIDALATRDDDSLPPETRRETREAAAAQTDETAMASTATQAGDTVETGSLPREQPIFPSPAQPAPPPPPPPVRSRLTFAEYRQRQMRPPPPPPPPPLAAVSSASTTSAGVDPVPVPSISTSQSAVASAPPPVSVQPSAASPVPAAHPLAGVTAAQLEALAGALKAASSSPSMTPTMSLATLSTAVPTPSPASQSRLLPSETPPLPQAFLRRAPPPPPPPPAREVLGSSQRRTSDSRKLEAVSGPQLHAAPEGTVRARDDEPEAGTPPLPPQRDPEPIADAAMLPPVGEKEVPPGSGQLSAADILKSIGDYFGSSSGTPPVARPARQLGADAAAAAQSPSAVSQGTPPFPPPRTPYSQSQRASELPAGSASGGTPSAQSLATRRPSVSQTGSALGLHSASLPSFSSSVTVAAQPPAGPRASGPLPMPGFRPISAQSNPATSAPPNAPTHPRASQSPYGRPATLQQSPAGAFARAPLPTGPPLRQASVSPALGLSSLPQYAGGSVRPSPPVRPVELGGAIPTGPKAMQSGLVPPASASRPPSVGSNPPTTPNTPSQALPPRNGWGSAPRGRGSGFGGPPSGPRGGHSGPPRGRGGSAGPGGGWGWRGRGNGRGGRGGA</sequence>
<keyword evidence="10" id="KW-1185">Reference proteome</keyword>
<feature type="compositionally biased region" description="Acidic residues" evidence="6">
    <location>
        <begin position="1337"/>
        <end position="1352"/>
    </location>
</feature>
<feature type="compositionally biased region" description="Low complexity" evidence="6">
    <location>
        <begin position="514"/>
        <end position="527"/>
    </location>
</feature>
<name>A0A2S5BGC2_9BASI</name>
<feature type="region of interest" description="Disordered" evidence="6">
    <location>
        <begin position="69"/>
        <end position="181"/>
    </location>
</feature>
<protein>
    <recommendedName>
        <fullName evidence="11">PHD-type domain-containing protein</fullName>
    </recommendedName>
</protein>
<dbReference type="SMART" id="SM00249">
    <property type="entry name" value="PHD"/>
    <property type="match status" value="1"/>
</dbReference>
<keyword evidence="2" id="KW-0863">Zinc-finger</keyword>
<evidence type="ECO:0000259" key="8">
    <source>
        <dbReference type="SMART" id="SM00317"/>
    </source>
</evidence>
<feature type="region of interest" description="Disordered" evidence="6">
    <location>
        <begin position="1684"/>
        <end position="2138"/>
    </location>
</feature>
<feature type="compositionally biased region" description="Basic and acidic residues" evidence="6">
    <location>
        <begin position="1528"/>
        <end position="1545"/>
    </location>
</feature>
<feature type="region of interest" description="Disordered" evidence="6">
    <location>
        <begin position="559"/>
        <end position="764"/>
    </location>
</feature>
<feature type="compositionally biased region" description="Low complexity" evidence="6">
    <location>
        <begin position="278"/>
        <end position="293"/>
    </location>
</feature>
<feature type="region of interest" description="Disordered" evidence="6">
    <location>
        <begin position="1002"/>
        <end position="1047"/>
    </location>
</feature>
<feature type="compositionally biased region" description="Low complexity" evidence="6">
    <location>
        <begin position="165"/>
        <end position="181"/>
    </location>
</feature>
<dbReference type="Gene3D" id="2.170.270.10">
    <property type="entry name" value="SET domain"/>
    <property type="match status" value="1"/>
</dbReference>
<feature type="region of interest" description="Disordered" evidence="6">
    <location>
        <begin position="409"/>
        <end position="440"/>
    </location>
</feature>
<comment type="caution">
    <text evidence="9">The sequence shown here is derived from an EMBL/GenBank/DDBJ whole genome shotgun (WGS) entry which is preliminary data.</text>
</comment>
<dbReference type="GO" id="GO:0034967">
    <property type="term" value="C:Set3 complex"/>
    <property type="evidence" value="ECO:0007669"/>
    <property type="project" value="TreeGrafter"/>
</dbReference>
<feature type="compositionally biased region" description="Basic and acidic residues" evidence="6">
    <location>
        <begin position="415"/>
        <end position="429"/>
    </location>
</feature>
<dbReference type="GO" id="GO:0006325">
    <property type="term" value="P:chromatin organization"/>
    <property type="evidence" value="ECO:0007669"/>
    <property type="project" value="UniProtKB-KW"/>
</dbReference>
<dbReference type="PROSITE" id="PS01359">
    <property type="entry name" value="ZF_PHD_1"/>
    <property type="match status" value="1"/>
</dbReference>
<feature type="compositionally biased region" description="Basic and acidic residues" evidence="6">
    <location>
        <begin position="1407"/>
        <end position="1419"/>
    </location>
</feature>